<evidence type="ECO:0000259" key="7">
    <source>
        <dbReference type="PROSITE" id="PS50850"/>
    </source>
</evidence>
<feature type="transmembrane region" description="Helical" evidence="6">
    <location>
        <begin position="232"/>
        <end position="254"/>
    </location>
</feature>
<gene>
    <name evidence="8" type="ORF">SAMN02927923_00814</name>
</gene>
<dbReference type="Pfam" id="PF07690">
    <property type="entry name" value="MFS_1"/>
    <property type="match status" value="1"/>
</dbReference>
<evidence type="ECO:0000313" key="9">
    <source>
        <dbReference type="Proteomes" id="UP000199569"/>
    </source>
</evidence>
<dbReference type="InterPro" id="IPR020846">
    <property type="entry name" value="MFS_dom"/>
</dbReference>
<comment type="subcellular location">
    <subcellularLocation>
        <location evidence="1">Cell membrane</location>
        <topology evidence="1">Multi-pass membrane protein</topology>
    </subcellularLocation>
</comment>
<feature type="transmembrane region" description="Helical" evidence="6">
    <location>
        <begin position="98"/>
        <end position="128"/>
    </location>
</feature>
<accession>A0A1G5DXJ8</accession>
<evidence type="ECO:0000256" key="3">
    <source>
        <dbReference type="ARBA" id="ARBA00022692"/>
    </source>
</evidence>
<dbReference type="Gene3D" id="1.20.1250.20">
    <property type="entry name" value="MFS general substrate transporter like domains"/>
    <property type="match status" value="1"/>
</dbReference>
<keyword evidence="3 6" id="KW-0812">Transmembrane</keyword>
<keyword evidence="4 6" id="KW-1133">Transmembrane helix</keyword>
<dbReference type="EMBL" id="FMVJ01000003">
    <property type="protein sequence ID" value="SCY19479.1"/>
    <property type="molecule type" value="Genomic_DNA"/>
</dbReference>
<feature type="transmembrane region" description="Helical" evidence="6">
    <location>
        <begin position="169"/>
        <end position="189"/>
    </location>
</feature>
<feature type="transmembrane region" description="Helical" evidence="6">
    <location>
        <begin position="296"/>
        <end position="313"/>
    </location>
</feature>
<dbReference type="GO" id="GO:0005886">
    <property type="term" value="C:plasma membrane"/>
    <property type="evidence" value="ECO:0007669"/>
    <property type="project" value="UniProtKB-SubCell"/>
</dbReference>
<dbReference type="PROSITE" id="PS50850">
    <property type="entry name" value="MFS"/>
    <property type="match status" value="1"/>
</dbReference>
<dbReference type="SUPFAM" id="SSF103473">
    <property type="entry name" value="MFS general substrate transporter"/>
    <property type="match status" value="1"/>
</dbReference>
<dbReference type="AlphaFoldDB" id="A0A1G5DXJ8"/>
<evidence type="ECO:0000313" key="8">
    <source>
        <dbReference type="EMBL" id="SCY19479.1"/>
    </source>
</evidence>
<feature type="transmembrane region" description="Helical" evidence="6">
    <location>
        <begin position="260"/>
        <end position="284"/>
    </location>
</feature>
<reference evidence="8 9" key="1">
    <citation type="submission" date="2016-10" db="EMBL/GenBank/DDBJ databases">
        <authorList>
            <person name="de Groot N.N."/>
        </authorList>
    </citation>
    <scope>NUCLEOTIDE SEQUENCE [LARGE SCALE GENOMIC DNA]</scope>
    <source>
        <strain evidence="8 9">CGMCC 1.7666</strain>
    </source>
</reference>
<sequence>MLASFIARPRGGLWDNPDFLRLWAAQTLSAVGTRFTREGLPIIAALTLGASAWDLGLLVALSALPGVIVSPFVGAWIDRTSRRRILILADLARAGALATLPVLAWFDAITIGHVIGVSTIVALFSMFFQTADNAYLPSVVERDQLLDGNAKLATTDAAAEVVGPALAGLAIQVFTAPFAILFDALSYLWSAFFLSSIKRPEIPVSPSEHAPDLWRETKEGLRFVFSHPVLRPLTLCIATLGFCLSFFAPLYVLYAVRDLAIPPGVLGFVIALGGISAVIGARLAGWAGRRFAPRRLLIGILIAYSVMLAFIPMAHGPLWMAVAFLCVSQLMGDALSVIFFTTVSTVRQMETPDSLRGREGGVFHLLTAGLGLVGALVAGSAADWLGIRPILFIGVLGALASTLWLLRMPKVPNV</sequence>
<dbReference type="OrthoDB" id="145388at2"/>
<protein>
    <submittedName>
        <fullName evidence="8">Predicted arabinose efflux permease, MFS family</fullName>
    </submittedName>
</protein>
<feature type="transmembrane region" description="Helical" evidence="6">
    <location>
        <begin position="55"/>
        <end position="77"/>
    </location>
</feature>
<dbReference type="RefSeq" id="WP_091130480.1">
    <property type="nucleotide sequence ID" value="NZ_FMVJ01000003.1"/>
</dbReference>
<evidence type="ECO:0000256" key="4">
    <source>
        <dbReference type="ARBA" id="ARBA00022989"/>
    </source>
</evidence>
<keyword evidence="2" id="KW-1003">Cell membrane</keyword>
<feature type="transmembrane region" description="Helical" evidence="6">
    <location>
        <begin position="319"/>
        <end position="340"/>
    </location>
</feature>
<feature type="transmembrane region" description="Helical" evidence="6">
    <location>
        <begin position="361"/>
        <end position="381"/>
    </location>
</feature>
<evidence type="ECO:0000256" key="1">
    <source>
        <dbReference type="ARBA" id="ARBA00004651"/>
    </source>
</evidence>
<evidence type="ECO:0000256" key="6">
    <source>
        <dbReference type="SAM" id="Phobius"/>
    </source>
</evidence>
<organism evidence="8 9">
    <name type="scientific">Microvirga guangxiensis</name>
    <dbReference type="NCBI Taxonomy" id="549386"/>
    <lineage>
        <taxon>Bacteria</taxon>
        <taxon>Pseudomonadati</taxon>
        <taxon>Pseudomonadota</taxon>
        <taxon>Alphaproteobacteria</taxon>
        <taxon>Hyphomicrobiales</taxon>
        <taxon>Methylobacteriaceae</taxon>
        <taxon>Microvirga</taxon>
    </lineage>
</organism>
<feature type="domain" description="Major facilitator superfamily (MFS) profile" evidence="7">
    <location>
        <begin position="229"/>
        <end position="414"/>
    </location>
</feature>
<name>A0A1G5DXJ8_9HYPH</name>
<keyword evidence="5 6" id="KW-0472">Membrane</keyword>
<proteinExistence type="predicted"/>
<dbReference type="CDD" id="cd06173">
    <property type="entry name" value="MFS_MefA_like"/>
    <property type="match status" value="1"/>
</dbReference>
<evidence type="ECO:0000256" key="2">
    <source>
        <dbReference type="ARBA" id="ARBA00022475"/>
    </source>
</evidence>
<dbReference type="STRING" id="549386.SAMN02927923_00814"/>
<dbReference type="PANTHER" id="PTHR23513">
    <property type="entry name" value="INTEGRAL MEMBRANE EFFLUX PROTEIN-RELATED"/>
    <property type="match status" value="1"/>
</dbReference>
<feature type="transmembrane region" description="Helical" evidence="6">
    <location>
        <begin position="387"/>
        <end position="406"/>
    </location>
</feature>
<dbReference type="GO" id="GO:0022857">
    <property type="term" value="F:transmembrane transporter activity"/>
    <property type="evidence" value="ECO:0007669"/>
    <property type="project" value="InterPro"/>
</dbReference>
<keyword evidence="9" id="KW-1185">Reference proteome</keyword>
<dbReference type="PANTHER" id="PTHR23513:SF6">
    <property type="entry name" value="MAJOR FACILITATOR SUPERFAMILY ASSOCIATED DOMAIN-CONTAINING PROTEIN"/>
    <property type="match status" value="1"/>
</dbReference>
<dbReference type="InterPro" id="IPR036259">
    <property type="entry name" value="MFS_trans_sf"/>
</dbReference>
<dbReference type="Proteomes" id="UP000199569">
    <property type="component" value="Unassembled WGS sequence"/>
</dbReference>
<dbReference type="InterPro" id="IPR011701">
    <property type="entry name" value="MFS"/>
</dbReference>
<evidence type="ECO:0000256" key="5">
    <source>
        <dbReference type="ARBA" id="ARBA00023136"/>
    </source>
</evidence>